<evidence type="ECO:0000256" key="7">
    <source>
        <dbReference type="ARBA" id="ARBA00022723"/>
    </source>
</evidence>
<evidence type="ECO:0000256" key="13">
    <source>
        <dbReference type="ARBA" id="ARBA00023125"/>
    </source>
</evidence>
<organism evidence="30 31">
    <name type="scientific">Batillaria attramentaria</name>
    <dbReference type="NCBI Taxonomy" id="370345"/>
    <lineage>
        <taxon>Eukaryota</taxon>
        <taxon>Metazoa</taxon>
        <taxon>Spiralia</taxon>
        <taxon>Lophotrochozoa</taxon>
        <taxon>Mollusca</taxon>
        <taxon>Gastropoda</taxon>
        <taxon>Caenogastropoda</taxon>
        <taxon>Sorbeoconcha</taxon>
        <taxon>Cerithioidea</taxon>
        <taxon>Batillariidae</taxon>
        <taxon>Batillaria</taxon>
    </lineage>
</organism>
<dbReference type="SMART" id="SM00898">
    <property type="entry name" value="Fapy_DNA_glyco"/>
    <property type="match status" value="1"/>
</dbReference>
<gene>
    <name evidence="30" type="ORF">BaRGS_00036021</name>
</gene>
<dbReference type="EMBL" id="JACVVK020000497">
    <property type="protein sequence ID" value="KAK7471346.1"/>
    <property type="molecule type" value="Genomic_DNA"/>
</dbReference>
<dbReference type="InterPro" id="IPR010979">
    <property type="entry name" value="Ribosomal_uS13-like_H2TH"/>
</dbReference>
<evidence type="ECO:0000256" key="2">
    <source>
        <dbReference type="ARBA" id="ARBA00004123"/>
    </source>
</evidence>
<dbReference type="FunFam" id="1.10.8.50:FF:000008">
    <property type="entry name" value="Nei-like DNA glycosylase 3"/>
    <property type="match status" value="1"/>
</dbReference>
<proteinExistence type="inferred from homology"/>
<evidence type="ECO:0000313" key="31">
    <source>
        <dbReference type="Proteomes" id="UP001519460"/>
    </source>
</evidence>
<feature type="domain" description="GRF-type" evidence="29">
    <location>
        <begin position="443"/>
        <end position="485"/>
    </location>
</feature>
<dbReference type="SMART" id="SM00547">
    <property type="entry name" value="ZnF_RBZ"/>
    <property type="match status" value="1"/>
</dbReference>
<dbReference type="PROSITE" id="PS50199">
    <property type="entry name" value="ZF_RANBP2_2"/>
    <property type="match status" value="1"/>
</dbReference>
<evidence type="ECO:0000256" key="12">
    <source>
        <dbReference type="ARBA" id="ARBA00022833"/>
    </source>
</evidence>
<dbReference type="PROSITE" id="PS01358">
    <property type="entry name" value="ZF_RANBP2_1"/>
    <property type="match status" value="1"/>
</dbReference>
<dbReference type="PANTHER" id="PTHR22993:SF10">
    <property type="entry name" value="ENDONUCLEASE 8-LIKE 3"/>
    <property type="match status" value="1"/>
</dbReference>
<keyword evidence="18" id="KW-0326">Glycosidase</keyword>
<evidence type="ECO:0000256" key="1">
    <source>
        <dbReference type="ARBA" id="ARBA00001947"/>
    </source>
</evidence>
<evidence type="ECO:0000256" key="19">
    <source>
        <dbReference type="ARBA" id="ARBA00044632"/>
    </source>
</evidence>
<dbReference type="PROSITE" id="PS01242">
    <property type="entry name" value="ZF_FPG_1"/>
    <property type="match status" value="1"/>
</dbReference>
<feature type="region of interest" description="Disordered" evidence="25">
    <location>
        <begin position="26"/>
        <end position="45"/>
    </location>
</feature>
<sequence length="486" mass="53871">MVEGPGCKLKGEKIKAKILRQTAKSVKGNAVDREQKGKKKEEPGVTSFQGGIVGQTLDDVLTLGKELFMFFGESCLRVHFLMAGSFRVNDQQVDTDGGKAAATASLEIQFSKDKLTFYKCAAEISPKRAVSEVMAEEDRQLCDVLLDQDILPGVGNIIKNEALFDSGLKPDTIVKELTEEHIAHLVKMTRDFSMVFYKCRKNGTNLRNYMKVYQKGKCGECGMKITMTRMGEDSERVTYFCPACQTNDIHKLRKLKLPSKNSLLGWVTTNHHTDKTDWACSKCTLLNPANQSNCGACLTSQTSQPGDNSPGRCTQSTSISVDSVTSARKRKLDGMEQIVDKEEVENLAKRARGRGSFSKEQQQTPKQGSGANISKKQTGPITTDDSLDGSKIPVCSGHGKKCVMRQTFKDNENKGRWFFTCTVGPASKKCNFFKWADEDFPICSGHGRACAFRTVMKQGPNNGRKFFCCSVKKSSCSFFEWAFGYC</sequence>
<evidence type="ECO:0000256" key="3">
    <source>
        <dbReference type="ARBA" id="ARBA00004286"/>
    </source>
</evidence>
<evidence type="ECO:0000256" key="11">
    <source>
        <dbReference type="ARBA" id="ARBA00022801"/>
    </source>
</evidence>
<evidence type="ECO:0000256" key="6">
    <source>
        <dbReference type="ARBA" id="ARBA00022454"/>
    </source>
</evidence>
<dbReference type="InterPro" id="IPR012319">
    <property type="entry name" value="FPG_cat"/>
</dbReference>
<protein>
    <recommendedName>
        <fullName evidence="20">Endonuclease 8-like 3</fullName>
        <ecNumber evidence="5">4.2.99.18</ecNumber>
    </recommendedName>
    <alternativeName>
        <fullName evidence="21">DNA glycosylase/AP lyase Neil3</fullName>
    </alternativeName>
    <alternativeName>
        <fullName evidence="23">Endonuclease VIII-like 3</fullName>
    </alternativeName>
    <alternativeName>
        <fullName evidence="22">Nei-like protein 3</fullName>
    </alternativeName>
</protein>
<dbReference type="GO" id="GO:0008270">
    <property type="term" value="F:zinc ion binding"/>
    <property type="evidence" value="ECO:0007669"/>
    <property type="project" value="UniProtKB-KW"/>
</dbReference>
<evidence type="ECO:0000313" key="30">
    <source>
        <dbReference type="EMBL" id="KAK7471346.1"/>
    </source>
</evidence>
<evidence type="ECO:0000256" key="15">
    <source>
        <dbReference type="ARBA" id="ARBA00023239"/>
    </source>
</evidence>
<dbReference type="Pfam" id="PF01149">
    <property type="entry name" value="Fapy_DNA_glyco"/>
    <property type="match status" value="1"/>
</dbReference>
<dbReference type="PANTHER" id="PTHR22993">
    <property type="entry name" value="FORMAMIDOPYRIMIDINE-DNA GLYCOSYLASE"/>
    <property type="match status" value="1"/>
</dbReference>
<evidence type="ECO:0000256" key="21">
    <source>
        <dbReference type="ARBA" id="ARBA00081871"/>
    </source>
</evidence>
<evidence type="ECO:0000256" key="5">
    <source>
        <dbReference type="ARBA" id="ARBA00012720"/>
    </source>
</evidence>
<keyword evidence="17" id="KW-0511">Multifunctional enzyme</keyword>
<dbReference type="InterPro" id="IPR001876">
    <property type="entry name" value="Znf_RanBP2"/>
</dbReference>
<evidence type="ECO:0000256" key="24">
    <source>
        <dbReference type="PROSITE-ProRule" id="PRU00322"/>
    </source>
</evidence>
<dbReference type="Gene3D" id="1.10.8.50">
    <property type="match status" value="1"/>
</dbReference>
<feature type="compositionally biased region" description="Basic and acidic residues" evidence="25">
    <location>
        <begin position="30"/>
        <end position="43"/>
    </location>
</feature>
<feature type="domain" description="GRF-type" evidence="29">
    <location>
        <begin position="395"/>
        <end position="439"/>
    </location>
</feature>
<evidence type="ECO:0000256" key="17">
    <source>
        <dbReference type="ARBA" id="ARBA00023268"/>
    </source>
</evidence>
<dbReference type="InterPro" id="IPR000214">
    <property type="entry name" value="Znf_DNA_glyclase/AP_lyase"/>
</dbReference>
<reference evidence="30 31" key="1">
    <citation type="journal article" date="2023" name="Sci. Data">
        <title>Genome assembly of the Korean intertidal mud-creeper Batillaria attramentaria.</title>
        <authorList>
            <person name="Patra A.K."/>
            <person name="Ho P.T."/>
            <person name="Jun S."/>
            <person name="Lee S.J."/>
            <person name="Kim Y."/>
            <person name="Won Y.J."/>
        </authorList>
    </citation>
    <scope>NUCLEOTIDE SEQUENCE [LARGE SCALE GENOMIC DNA]</scope>
    <source>
        <strain evidence="30">Wonlab-2016</strain>
    </source>
</reference>
<name>A0ABD0JCY7_9CAEN</name>
<keyword evidence="8" id="KW-0677">Repeat</keyword>
<comment type="caution">
    <text evidence="30">The sequence shown here is derived from an EMBL/GenBank/DDBJ whole genome shotgun (WGS) entry which is preliminary data.</text>
</comment>
<comment type="cofactor">
    <cofactor evidence="1">
        <name>Zn(2+)</name>
        <dbReference type="ChEBI" id="CHEBI:29105"/>
    </cofactor>
</comment>
<feature type="compositionally biased region" description="Polar residues" evidence="25">
    <location>
        <begin position="358"/>
        <end position="384"/>
    </location>
</feature>
<evidence type="ECO:0000256" key="25">
    <source>
        <dbReference type="SAM" id="MobiDB-lite"/>
    </source>
</evidence>
<keyword evidence="16" id="KW-0539">Nucleus</keyword>
<keyword evidence="13" id="KW-0238">DNA-binding</keyword>
<dbReference type="GO" id="GO:0140078">
    <property type="term" value="F:class I DNA-(apurinic or apyrimidinic site) endonuclease activity"/>
    <property type="evidence" value="ECO:0007669"/>
    <property type="project" value="UniProtKB-EC"/>
</dbReference>
<dbReference type="GO" id="GO:0003677">
    <property type="term" value="F:DNA binding"/>
    <property type="evidence" value="ECO:0007669"/>
    <property type="project" value="UniProtKB-KW"/>
</dbReference>
<evidence type="ECO:0000259" key="27">
    <source>
        <dbReference type="PROSITE" id="PS51066"/>
    </source>
</evidence>
<feature type="domain" description="Formamidopyrimidine-DNA glycosylase catalytic" evidence="28">
    <location>
        <begin position="2"/>
        <end position="203"/>
    </location>
</feature>
<evidence type="ECO:0000256" key="23">
    <source>
        <dbReference type="ARBA" id="ARBA00083341"/>
    </source>
</evidence>
<dbReference type="SMART" id="SM01232">
    <property type="entry name" value="H2TH"/>
    <property type="match status" value="1"/>
</dbReference>
<dbReference type="InterPro" id="IPR035937">
    <property type="entry name" value="FPG_N"/>
</dbReference>
<feature type="compositionally biased region" description="Polar residues" evidence="25">
    <location>
        <begin position="300"/>
        <end position="326"/>
    </location>
</feature>
<feature type="domain" description="FPG-type" evidence="27">
    <location>
        <begin position="211"/>
        <end position="246"/>
    </location>
</feature>
<evidence type="ECO:0000256" key="16">
    <source>
        <dbReference type="ARBA" id="ARBA00023242"/>
    </source>
</evidence>
<evidence type="ECO:0000259" key="28">
    <source>
        <dbReference type="PROSITE" id="PS51068"/>
    </source>
</evidence>
<dbReference type="Pfam" id="PF06839">
    <property type="entry name" value="Zn_ribbon_GRF"/>
    <property type="match status" value="2"/>
</dbReference>
<keyword evidence="15" id="KW-0456">Lyase</keyword>
<dbReference type="GO" id="GO:0006281">
    <property type="term" value="P:DNA repair"/>
    <property type="evidence" value="ECO:0007669"/>
    <property type="project" value="UniProtKB-KW"/>
</dbReference>
<feature type="domain" description="RanBP2-type" evidence="26">
    <location>
        <begin position="274"/>
        <end position="303"/>
    </location>
</feature>
<dbReference type="SUPFAM" id="SSF81624">
    <property type="entry name" value="N-terminal domain of MutM-like DNA repair proteins"/>
    <property type="match status" value="1"/>
</dbReference>
<evidence type="ECO:0000256" key="9">
    <source>
        <dbReference type="ARBA" id="ARBA00022763"/>
    </source>
</evidence>
<dbReference type="PROSITE" id="PS51068">
    <property type="entry name" value="FPG_CAT"/>
    <property type="match status" value="1"/>
</dbReference>
<evidence type="ECO:0000256" key="20">
    <source>
        <dbReference type="ARBA" id="ARBA00073168"/>
    </source>
</evidence>
<keyword evidence="12" id="KW-0862">Zinc</keyword>
<evidence type="ECO:0000256" key="14">
    <source>
        <dbReference type="ARBA" id="ARBA00023204"/>
    </source>
</evidence>
<evidence type="ECO:0000259" key="26">
    <source>
        <dbReference type="PROSITE" id="PS50199"/>
    </source>
</evidence>
<dbReference type="InterPro" id="IPR015887">
    <property type="entry name" value="DNA_glyclase_Znf_dom_DNA_BS"/>
</dbReference>
<dbReference type="InterPro" id="IPR010663">
    <property type="entry name" value="Znf_FPG/IleRS"/>
</dbReference>
<comment type="catalytic activity">
    <reaction evidence="19">
        <text>2'-deoxyribonucleotide-(2'-deoxyribose 5'-phosphate)-2'-deoxyribonucleotide-DNA = a 3'-end 2'-deoxyribonucleotide-(2,3-dehydro-2,3-deoxyribose 5'-phosphate)-DNA + a 5'-end 5'-phospho-2'-deoxyribonucleoside-DNA + H(+)</text>
        <dbReference type="Rhea" id="RHEA:66592"/>
        <dbReference type="Rhea" id="RHEA-COMP:13180"/>
        <dbReference type="Rhea" id="RHEA-COMP:16897"/>
        <dbReference type="Rhea" id="RHEA-COMP:17067"/>
        <dbReference type="ChEBI" id="CHEBI:15378"/>
        <dbReference type="ChEBI" id="CHEBI:136412"/>
        <dbReference type="ChEBI" id="CHEBI:157695"/>
        <dbReference type="ChEBI" id="CHEBI:167181"/>
        <dbReference type="EC" id="4.2.99.18"/>
    </reaction>
</comment>
<dbReference type="Gene3D" id="3.20.190.10">
    <property type="entry name" value="MutM-like, N-terminal"/>
    <property type="match status" value="1"/>
</dbReference>
<dbReference type="GO" id="GO:0016798">
    <property type="term" value="F:hydrolase activity, acting on glycosyl bonds"/>
    <property type="evidence" value="ECO:0007669"/>
    <property type="project" value="UniProtKB-KW"/>
</dbReference>
<evidence type="ECO:0000256" key="18">
    <source>
        <dbReference type="ARBA" id="ARBA00023295"/>
    </source>
</evidence>
<feature type="region of interest" description="Disordered" evidence="25">
    <location>
        <begin position="350"/>
        <end position="389"/>
    </location>
</feature>
<feature type="region of interest" description="Disordered" evidence="25">
    <location>
        <begin position="300"/>
        <end position="333"/>
    </location>
</feature>
<keyword evidence="31" id="KW-1185">Reference proteome</keyword>
<dbReference type="InterPro" id="IPR015886">
    <property type="entry name" value="H2TH_FPG"/>
</dbReference>
<keyword evidence="11" id="KW-0378">Hydrolase</keyword>
<dbReference type="GO" id="GO:0005694">
    <property type="term" value="C:chromosome"/>
    <property type="evidence" value="ECO:0007669"/>
    <property type="project" value="UniProtKB-SubCell"/>
</dbReference>
<evidence type="ECO:0000256" key="22">
    <source>
        <dbReference type="ARBA" id="ARBA00082922"/>
    </source>
</evidence>
<keyword evidence="14" id="KW-0234">DNA repair</keyword>
<evidence type="ECO:0000256" key="8">
    <source>
        <dbReference type="ARBA" id="ARBA00022737"/>
    </source>
</evidence>
<comment type="subcellular location">
    <subcellularLocation>
        <location evidence="3">Chromosome</location>
    </subcellularLocation>
    <subcellularLocation>
        <location evidence="2">Nucleus</location>
    </subcellularLocation>
</comment>
<evidence type="ECO:0000259" key="29">
    <source>
        <dbReference type="PROSITE" id="PS51999"/>
    </source>
</evidence>
<dbReference type="GO" id="GO:0005654">
    <property type="term" value="C:nucleoplasm"/>
    <property type="evidence" value="ECO:0007669"/>
    <property type="project" value="UniProtKB-ARBA"/>
</dbReference>
<dbReference type="AlphaFoldDB" id="A0ABD0JCY7"/>
<evidence type="ECO:0000256" key="4">
    <source>
        <dbReference type="ARBA" id="ARBA00009409"/>
    </source>
</evidence>
<dbReference type="InterPro" id="IPR010666">
    <property type="entry name" value="Znf_GRF"/>
</dbReference>
<dbReference type="PROSITE" id="PS51066">
    <property type="entry name" value="ZF_FPG_2"/>
    <property type="match status" value="1"/>
</dbReference>
<dbReference type="SUPFAM" id="SSF46946">
    <property type="entry name" value="S13-like H2TH domain"/>
    <property type="match status" value="1"/>
</dbReference>
<keyword evidence="6" id="KW-0158">Chromosome</keyword>
<dbReference type="EC" id="4.2.99.18" evidence="5"/>
<accession>A0ABD0JCY7</accession>
<comment type="similarity">
    <text evidence="4">Belongs to the FPG family.</text>
</comment>
<keyword evidence="10 24" id="KW-0863">Zinc-finger</keyword>
<dbReference type="Pfam" id="PF06827">
    <property type="entry name" value="zf-FPG_IleRS"/>
    <property type="match status" value="1"/>
</dbReference>
<dbReference type="PROSITE" id="PS51999">
    <property type="entry name" value="ZF_GRF"/>
    <property type="match status" value="2"/>
</dbReference>
<keyword evidence="7" id="KW-0479">Metal-binding</keyword>
<keyword evidence="9" id="KW-0227">DNA damage</keyword>
<dbReference type="Proteomes" id="UP001519460">
    <property type="component" value="Unassembled WGS sequence"/>
</dbReference>
<dbReference type="Pfam" id="PF06831">
    <property type="entry name" value="H2TH"/>
    <property type="match status" value="1"/>
</dbReference>
<evidence type="ECO:0000256" key="10">
    <source>
        <dbReference type="ARBA" id="ARBA00022771"/>
    </source>
</evidence>